<dbReference type="KEGG" id="afx:JZ786_10300"/>
<dbReference type="PROSITE" id="PS51000">
    <property type="entry name" value="HTH_DEOR_2"/>
    <property type="match status" value="1"/>
</dbReference>
<dbReference type="Gene3D" id="1.10.10.10">
    <property type="entry name" value="Winged helix-like DNA-binding domain superfamily/Winged helix DNA-binding domain"/>
    <property type="match status" value="1"/>
</dbReference>
<accession>A0A9X7W4A0</accession>
<dbReference type="SMART" id="SM00420">
    <property type="entry name" value="HTH_DEOR"/>
    <property type="match status" value="1"/>
</dbReference>
<dbReference type="PROSITE" id="PS00894">
    <property type="entry name" value="HTH_DEOR_1"/>
    <property type="match status" value="1"/>
</dbReference>
<dbReference type="InterPro" id="IPR036388">
    <property type="entry name" value="WH-like_DNA-bd_sf"/>
</dbReference>
<sequence length="252" mass="28179">MLPAERLRAMLQLINTKGSMRVKELSQIFEVTEETVRRDLDTLESEGKIRRSHGGAVRVEDEYGEIPFLQRESENITEKETIALEAVRQIAVGDRIVLDASTTAWHVALIMPNQPMTVLTNSIRISMELASRDKVEVISTGGIVRASSLSYVGPLAEETLGQFHVNKAFLSCKGCHTEYGISESNALQALVKRKMMDISDKVYILADNSKIQVRDFTRVASLDEIDVLITDKKTPLEHIEAIRRLGIDVSQV</sequence>
<dbReference type="RefSeq" id="WP_206658579.1">
    <property type="nucleotide sequence ID" value="NZ_CP071182.1"/>
</dbReference>
<dbReference type="PRINTS" id="PR00037">
    <property type="entry name" value="HTHLACR"/>
</dbReference>
<dbReference type="GO" id="GO:0003700">
    <property type="term" value="F:DNA-binding transcription factor activity"/>
    <property type="evidence" value="ECO:0007669"/>
    <property type="project" value="InterPro"/>
</dbReference>
<dbReference type="SUPFAM" id="SSF46785">
    <property type="entry name" value="Winged helix' DNA-binding domain"/>
    <property type="match status" value="1"/>
</dbReference>
<dbReference type="EMBL" id="CP071182">
    <property type="protein sequence ID" value="QSO49268.1"/>
    <property type="molecule type" value="Genomic_DNA"/>
</dbReference>
<dbReference type="SUPFAM" id="SSF100950">
    <property type="entry name" value="NagB/RpiA/CoA transferase-like"/>
    <property type="match status" value="1"/>
</dbReference>
<dbReference type="InterPro" id="IPR037171">
    <property type="entry name" value="NagB/RpiA_transferase-like"/>
</dbReference>
<keyword evidence="3" id="KW-0804">Transcription</keyword>
<dbReference type="InterPro" id="IPR001034">
    <property type="entry name" value="DeoR_HTH"/>
</dbReference>
<proteinExistence type="predicted"/>
<keyword evidence="1" id="KW-0805">Transcription regulation</keyword>
<dbReference type="InterPro" id="IPR014036">
    <property type="entry name" value="DeoR-like_C"/>
</dbReference>
<dbReference type="AlphaFoldDB" id="A0A9X7W4A0"/>
<keyword evidence="2" id="KW-0238">DNA-binding</keyword>
<evidence type="ECO:0000313" key="5">
    <source>
        <dbReference type="EMBL" id="QSO49268.1"/>
    </source>
</evidence>
<dbReference type="Pfam" id="PF08220">
    <property type="entry name" value="HTH_DeoR"/>
    <property type="match status" value="1"/>
</dbReference>
<dbReference type="InterPro" id="IPR036390">
    <property type="entry name" value="WH_DNA-bd_sf"/>
</dbReference>
<dbReference type="PANTHER" id="PTHR30363">
    <property type="entry name" value="HTH-TYPE TRANSCRIPTIONAL REGULATOR SRLR-RELATED"/>
    <property type="match status" value="1"/>
</dbReference>
<reference evidence="5 6" key="1">
    <citation type="submission" date="2021-02" db="EMBL/GenBank/DDBJ databases">
        <title>Alicyclobacillus curvatus sp. nov. and Alicyclobacillus mengziensis sp. nov., two acidophilic bacteria isolated from acid mine drainage.</title>
        <authorList>
            <person name="Huang Y."/>
        </authorList>
    </citation>
    <scope>NUCLEOTIDE SEQUENCE [LARGE SCALE GENOMIC DNA]</scope>
    <source>
        <strain evidence="5 6">S30H14</strain>
    </source>
</reference>
<evidence type="ECO:0000256" key="2">
    <source>
        <dbReference type="ARBA" id="ARBA00023125"/>
    </source>
</evidence>
<name>A0A9X7W4A0_9BACL</name>
<dbReference type="PANTHER" id="PTHR30363:SF44">
    <property type="entry name" value="AGA OPERON TRANSCRIPTIONAL REPRESSOR-RELATED"/>
    <property type="match status" value="1"/>
</dbReference>
<evidence type="ECO:0000313" key="6">
    <source>
        <dbReference type="Proteomes" id="UP000663505"/>
    </source>
</evidence>
<evidence type="ECO:0000256" key="3">
    <source>
        <dbReference type="ARBA" id="ARBA00023163"/>
    </source>
</evidence>
<dbReference type="Pfam" id="PF00455">
    <property type="entry name" value="DeoRC"/>
    <property type="match status" value="1"/>
</dbReference>
<feature type="domain" description="HTH deoR-type" evidence="4">
    <location>
        <begin position="3"/>
        <end position="58"/>
    </location>
</feature>
<protein>
    <submittedName>
        <fullName evidence="5">DeoR/GlpR transcriptional regulator</fullName>
    </submittedName>
</protein>
<evidence type="ECO:0000256" key="1">
    <source>
        <dbReference type="ARBA" id="ARBA00023015"/>
    </source>
</evidence>
<evidence type="ECO:0000259" key="4">
    <source>
        <dbReference type="PROSITE" id="PS51000"/>
    </source>
</evidence>
<dbReference type="InterPro" id="IPR050313">
    <property type="entry name" value="Carb_Metab_HTH_regulators"/>
</dbReference>
<gene>
    <name evidence="5" type="ORF">JZ786_10300</name>
</gene>
<keyword evidence="6" id="KW-1185">Reference proteome</keyword>
<dbReference type="GO" id="GO:0003677">
    <property type="term" value="F:DNA binding"/>
    <property type="evidence" value="ECO:0007669"/>
    <property type="project" value="UniProtKB-KW"/>
</dbReference>
<dbReference type="Proteomes" id="UP000663505">
    <property type="component" value="Chromosome"/>
</dbReference>
<dbReference type="SMART" id="SM01134">
    <property type="entry name" value="DeoRC"/>
    <property type="match status" value="1"/>
</dbReference>
<dbReference type="InterPro" id="IPR018356">
    <property type="entry name" value="Tscrpt_reg_HTH_DeoR_CS"/>
</dbReference>
<organism evidence="5 6">
    <name type="scientific">Alicyclobacillus mengziensis</name>
    <dbReference type="NCBI Taxonomy" id="2931921"/>
    <lineage>
        <taxon>Bacteria</taxon>
        <taxon>Bacillati</taxon>
        <taxon>Bacillota</taxon>
        <taxon>Bacilli</taxon>
        <taxon>Bacillales</taxon>
        <taxon>Alicyclobacillaceae</taxon>
        <taxon>Alicyclobacillus</taxon>
    </lineage>
</organism>